<sequence length="89" mass="10048">MLEKYEQTLQNWIEGIVESGDDDALFASGYLQGHFAVVLSQLEAEENQGLNHLSLKMQTCLDLAKEELIEQDYVLVEAAWGQLRHQIAA</sequence>
<accession>A0ABT0LDD3</accession>
<dbReference type="InterPro" id="IPR014987">
    <property type="entry name" value="UPF_YfcL"/>
</dbReference>
<dbReference type="Proteomes" id="UP001203423">
    <property type="component" value="Unassembled WGS sequence"/>
</dbReference>
<gene>
    <name evidence="1" type="ORF">L2764_14610</name>
</gene>
<reference evidence="1 2" key="1">
    <citation type="submission" date="2022-01" db="EMBL/GenBank/DDBJ databases">
        <title>Whole genome-based taxonomy of the Shewanellaceae.</title>
        <authorList>
            <person name="Martin-Rodriguez A.J."/>
        </authorList>
    </citation>
    <scope>NUCLEOTIDE SEQUENCE [LARGE SCALE GENOMIC DNA]</scope>
    <source>
        <strain evidence="1 2">DSM 17177</strain>
    </source>
</reference>
<dbReference type="RefSeq" id="WP_248940987.1">
    <property type="nucleotide sequence ID" value="NZ_JAKIKS010000056.1"/>
</dbReference>
<protein>
    <submittedName>
        <fullName evidence="1">YfcL family protein</fullName>
    </submittedName>
</protein>
<name>A0ABT0LDD3_9GAMM</name>
<comment type="caution">
    <text evidence="1">The sequence shown here is derived from an EMBL/GenBank/DDBJ whole genome shotgun (WGS) entry which is preliminary data.</text>
</comment>
<dbReference type="EMBL" id="JAKIKS010000056">
    <property type="protein sequence ID" value="MCL1125675.1"/>
    <property type="molecule type" value="Genomic_DNA"/>
</dbReference>
<evidence type="ECO:0000313" key="2">
    <source>
        <dbReference type="Proteomes" id="UP001203423"/>
    </source>
</evidence>
<proteinExistence type="predicted"/>
<dbReference type="Pfam" id="PF08891">
    <property type="entry name" value="YfcL"/>
    <property type="match status" value="1"/>
</dbReference>
<evidence type="ECO:0000313" key="1">
    <source>
        <dbReference type="EMBL" id="MCL1125675.1"/>
    </source>
</evidence>
<keyword evidence="2" id="KW-1185">Reference proteome</keyword>
<organism evidence="1 2">
    <name type="scientific">Shewanella surugensis</name>
    <dbReference type="NCBI Taxonomy" id="212020"/>
    <lineage>
        <taxon>Bacteria</taxon>
        <taxon>Pseudomonadati</taxon>
        <taxon>Pseudomonadota</taxon>
        <taxon>Gammaproteobacteria</taxon>
        <taxon>Alteromonadales</taxon>
        <taxon>Shewanellaceae</taxon>
        <taxon>Shewanella</taxon>
    </lineage>
</organism>